<dbReference type="AlphaFoldDB" id="A0A6A6WVC7"/>
<evidence type="ECO:0000256" key="4">
    <source>
        <dbReference type="ARBA" id="ARBA00022824"/>
    </source>
</evidence>
<evidence type="ECO:0000256" key="3">
    <source>
        <dbReference type="ARBA" id="ARBA00004370"/>
    </source>
</evidence>
<dbReference type="InterPro" id="IPR052374">
    <property type="entry name" value="SERAC1"/>
</dbReference>
<evidence type="ECO:0000256" key="7">
    <source>
        <dbReference type="SAM" id="MobiDB-lite"/>
    </source>
</evidence>
<dbReference type="SUPFAM" id="SSF48452">
    <property type="entry name" value="TPR-like"/>
    <property type="match status" value="2"/>
</dbReference>
<dbReference type="Gene3D" id="1.25.40.10">
    <property type="entry name" value="Tetratricopeptide repeat domain"/>
    <property type="match status" value="3"/>
</dbReference>
<dbReference type="EMBL" id="MU002270">
    <property type="protein sequence ID" value="KAF2787875.1"/>
    <property type="molecule type" value="Genomic_DNA"/>
</dbReference>
<accession>A0A6A6WVC7</accession>
<feature type="region of interest" description="Disordered" evidence="7">
    <location>
        <begin position="1085"/>
        <end position="1148"/>
    </location>
</feature>
<dbReference type="InterPro" id="IPR011990">
    <property type="entry name" value="TPR-like_helical_dom_sf"/>
</dbReference>
<dbReference type="SUPFAM" id="SSF53474">
    <property type="entry name" value="alpha/beta-Hydrolases"/>
    <property type="match status" value="1"/>
</dbReference>
<dbReference type="GO" id="GO:0005783">
    <property type="term" value="C:endoplasmic reticulum"/>
    <property type="evidence" value="ECO:0007669"/>
    <property type="project" value="UniProtKB-SubCell"/>
</dbReference>
<keyword evidence="4" id="KW-0256">Endoplasmic reticulum</keyword>
<dbReference type="GO" id="GO:0043531">
    <property type="term" value="F:ADP binding"/>
    <property type="evidence" value="ECO:0007669"/>
    <property type="project" value="InterPro"/>
</dbReference>
<dbReference type="SUPFAM" id="SSF52540">
    <property type="entry name" value="P-loop containing nucleoside triphosphate hydrolases"/>
    <property type="match status" value="1"/>
</dbReference>
<dbReference type="PANTHER" id="PTHR48182">
    <property type="entry name" value="PROTEIN SERAC1"/>
    <property type="match status" value="1"/>
</dbReference>
<dbReference type="GO" id="GO:0005739">
    <property type="term" value="C:mitochondrion"/>
    <property type="evidence" value="ECO:0007669"/>
    <property type="project" value="UniProtKB-SubCell"/>
</dbReference>
<proteinExistence type="predicted"/>
<dbReference type="Pfam" id="PF00931">
    <property type="entry name" value="NB-ARC"/>
    <property type="match status" value="1"/>
</dbReference>
<dbReference type="Proteomes" id="UP000799757">
    <property type="component" value="Unassembled WGS sequence"/>
</dbReference>
<evidence type="ECO:0000313" key="10">
    <source>
        <dbReference type="Proteomes" id="UP000799757"/>
    </source>
</evidence>
<comment type="subcellular location">
    <subcellularLocation>
        <location evidence="2">Endoplasmic reticulum</location>
    </subcellularLocation>
    <subcellularLocation>
        <location evidence="3">Membrane</location>
    </subcellularLocation>
    <subcellularLocation>
        <location evidence="1">Mitochondrion</location>
    </subcellularLocation>
</comment>
<evidence type="ECO:0000256" key="2">
    <source>
        <dbReference type="ARBA" id="ARBA00004240"/>
    </source>
</evidence>
<dbReference type="InterPro" id="IPR029058">
    <property type="entry name" value="AB_hydrolase_fold"/>
</dbReference>
<keyword evidence="10" id="KW-1185">Reference proteome</keyword>
<dbReference type="GO" id="GO:0016020">
    <property type="term" value="C:membrane"/>
    <property type="evidence" value="ECO:0007669"/>
    <property type="project" value="UniProtKB-SubCell"/>
</dbReference>
<name>A0A6A6WVC7_9PLEO</name>
<dbReference type="Gene3D" id="3.40.50.1820">
    <property type="entry name" value="alpha/beta hydrolase"/>
    <property type="match status" value="1"/>
</dbReference>
<dbReference type="Pfam" id="PF13374">
    <property type="entry name" value="TPR_10"/>
    <property type="match status" value="1"/>
</dbReference>
<feature type="compositionally biased region" description="Polar residues" evidence="7">
    <location>
        <begin position="1131"/>
        <end position="1148"/>
    </location>
</feature>
<dbReference type="PANTHER" id="PTHR48182:SF2">
    <property type="entry name" value="PROTEIN SERAC1"/>
    <property type="match status" value="1"/>
</dbReference>
<evidence type="ECO:0000256" key="1">
    <source>
        <dbReference type="ARBA" id="ARBA00004173"/>
    </source>
</evidence>
<protein>
    <recommendedName>
        <fullName evidence="8">NB-ARC domain-containing protein</fullName>
    </recommendedName>
</protein>
<dbReference type="OrthoDB" id="5086500at2759"/>
<evidence type="ECO:0000313" key="9">
    <source>
        <dbReference type="EMBL" id="KAF2787875.1"/>
    </source>
</evidence>
<reference evidence="9" key="1">
    <citation type="journal article" date="2020" name="Stud. Mycol.">
        <title>101 Dothideomycetes genomes: a test case for predicting lifestyles and emergence of pathogens.</title>
        <authorList>
            <person name="Haridas S."/>
            <person name="Albert R."/>
            <person name="Binder M."/>
            <person name="Bloem J."/>
            <person name="Labutti K."/>
            <person name="Salamov A."/>
            <person name="Andreopoulos B."/>
            <person name="Baker S."/>
            <person name="Barry K."/>
            <person name="Bills G."/>
            <person name="Bluhm B."/>
            <person name="Cannon C."/>
            <person name="Castanera R."/>
            <person name="Culley D."/>
            <person name="Daum C."/>
            <person name="Ezra D."/>
            <person name="Gonzalez J."/>
            <person name="Henrissat B."/>
            <person name="Kuo A."/>
            <person name="Liang C."/>
            <person name="Lipzen A."/>
            <person name="Lutzoni F."/>
            <person name="Magnuson J."/>
            <person name="Mondo S."/>
            <person name="Nolan M."/>
            <person name="Ohm R."/>
            <person name="Pangilinan J."/>
            <person name="Park H.-J."/>
            <person name="Ramirez L."/>
            <person name="Alfaro M."/>
            <person name="Sun H."/>
            <person name="Tritt A."/>
            <person name="Yoshinaga Y."/>
            <person name="Zwiers L.-H."/>
            <person name="Turgeon B."/>
            <person name="Goodwin S."/>
            <person name="Spatafora J."/>
            <person name="Crous P."/>
            <person name="Grigoriev I."/>
        </authorList>
    </citation>
    <scope>NUCLEOTIDE SEQUENCE</scope>
    <source>
        <strain evidence="9">CBS 109.77</strain>
    </source>
</reference>
<gene>
    <name evidence="9" type="ORF">K505DRAFT_353565</name>
</gene>
<dbReference type="Gene3D" id="3.40.50.300">
    <property type="entry name" value="P-loop containing nucleotide triphosphate hydrolases"/>
    <property type="match status" value="1"/>
</dbReference>
<evidence type="ECO:0000256" key="6">
    <source>
        <dbReference type="ARBA" id="ARBA00023136"/>
    </source>
</evidence>
<feature type="compositionally biased region" description="Basic and acidic residues" evidence="7">
    <location>
        <begin position="1119"/>
        <end position="1130"/>
    </location>
</feature>
<evidence type="ECO:0000256" key="5">
    <source>
        <dbReference type="ARBA" id="ARBA00023128"/>
    </source>
</evidence>
<keyword evidence="6" id="KW-0472">Membrane</keyword>
<organism evidence="9 10">
    <name type="scientific">Melanomma pulvis-pyrius CBS 109.77</name>
    <dbReference type="NCBI Taxonomy" id="1314802"/>
    <lineage>
        <taxon>Eukaryota</taxon>
        <taxon>Fungi</taxon>
        <taxon>Dikarya</taxon>
        <taxon>Ascomycota</taxon>
        <taxon>Pezizomycotina</taxon>
        <taxon>Dothideomycetes</taxon>
        <taxon>Pleosporomycetidae</taxon>
        <taxon>Pleosporales</taxon>
        <taxon>Melanommataceae</taxon>
        <taxon>Melanomma</taxon>
    </lineage>
</organism>
<dbReference type="InterPro" id="IPR027417">
    <property type="entry name" value="P-loop_NTPase"/>
</dbReference>
<feature type="compositionally biased region" description="Basic and acidic residues" evidence="7">
    <location>
        <begin position="1089"/>
        <end position="1101"/>
    </location>
</feature>
<sequence length="1148" mass="131981">MPLTELTVAQSQTGQATDSIVDIVAIHGIYEDGFQTWTDPQSNMLWLRDLLPRKLRDSRVLIHNYKAEALTSPGEGTTDRILSHAVSLVAELCANRQLENVFDRPIIFICHGLGGILTKRALAYSSSRRHKSVEHLHSIYTSTYGIIFLGTPHNGINKEILLLPQSNQDQGPSQFMFNLLKGSEMLNEINDQFVPLMKRFSIYNFWEELKTQSGNHEVYMVDQDSAAPPWDHVEKCGLMATHSTMTKFSDESDHGYRTILEALSRYVKHAPLFIKSRWDNDLELIARDRQQEVEELLQPQIQNLLSQNSNLQHRNEWCLVPRSPSVYFTGRHKHSRDIKEMLGSIRNYDDQKRNKILVLYGLGGSGKTQFCLKYVEDKKQRYWGVFWIDASNEKNIETGYAAIGAQAKRGSTMAAGIYWLSRCTKPWLLILDNADDPDMDISKYFPAGGNGHILVTTRNPNAVEYATAGHIRFRGMEPDEAISFLLKAAYPKAADSPPDTPGKRELAEKIAIELGYLPLALAHAGATIRRNIYTLDKYLHYYLGHRKSMMGYPRLRSADEANIITTWEIPFRKIISRGSVEHRDAVDLMHIFAFMHFETIPESIFKRSWAALSKPTSRQKDYPDILQSLWNEEAQARFRRAIRILYDHSIIEHSLSNASCSMHPVIHSWARDRLQNTEQKQWLYCTMAVLAECISPHLEASGRKFRVLLLPHINSCLQALRSHYPPLPETIESAAAIERFAWVFAEQSMWTYARALQRKVVQIRMKVLGKRHEDTIRAQRSLGQTLWNLFDIEKAIEVQLQVHNTVLWHRPSIAEWLVWPILKPTHVPYCLALDDLTPSFWLAGRREISKEAGERAVDGLKKRLGPEDPRTLNAMFNLARTYHHLCEYEKCHKLLAWVLRLQKRFFGMKHPDTLMTRNELGISLCTKRILGDEHAYTLWSINDLSKIYVERGRPDEAATMLEDIIPILQRTLGEDHVGMFMTRSNLGRAYFAAEKWKEAEAIVRPILTEVPQYHPDWVHNMYEYARIQMKMGLADEAEKQCNNMLDVIMQEKNLALDHPRTVAIADLLLSIYRLQGREGDVANIKRKFPGTDRTKREERYDPYAIRKSPTPSVEASPSKMDKPPLTDSRQKPNVSATRRIRSPSSSQV</sequence>
<feature type="domain" description="NB-ARC" evidence="8">
    <location>
        <begin position="351"/>
        <end position="493"/>
    </location>
</feature>
<dbReference type="InterPro" id="IPR002182">
    <property type="entry name" value="NB-ARC"/>
</dbReference>
<evidence type="ECO:0000259" key="8">
    <source>
        <dbReference type="Pfam" id="PF00931"/>
    </source>
</evidence>
<keyword evidence="5" id="KW-0496">Mitochondrion</keyword>